<gene>
    <name evidence="4" type="ORF">DERYTH_LOCUS20561</name>
</gene>
<dbReference type="CDD" id="cd01803">
    <property type="entry name" value="Ubl_ubiquitin"/>
    <property type="match status" value="1"/>
</dbReference>
<dbReference type="Proteomes" id="UP000789405">
    <property type="component" value="Unassembled WGS sequence"/>
</dbReference>
<dbReference type="InterPro" id="IPR000626">
    <property type="entry name" value="Ubiquitin-like_dom"/>
</dbReference>
<evidence type="ECO:0000259" key="3">
    <source>
        <dbReference type="PROSITE" id="PS50053"/>
    </source>
</evidence>
<accession>A0A9N9JLT8</accession>
<comment type="caution">
    <text evidence="4">The sequence shown here is derived from an EMBL/GenBank/DDBJ whole genome shotgun (WGS) entry which is preliminary data.</text>
</comment>
<dbReference type="PRINTS" id="PR00348">
    <property type="entry name" value="UBIQUITIN"/>
</dbReference>
<comment type="similarity">
    <text evidence="1">Belongs to the ubiquitin family.</text>
</comment>
<dbReference type="SMART" id="SM00213">
    <property type="entry name" value="UBQ"/>
    <property type="match status" value="1"/>
</dbReference>
<dbReference type="SUPFAM" id="SSF54236">
    <property type="entry name" value="Ubiquitin-like"/>
    <property type="match status" value="1"/>
</dbReference>
<dbReference type="Gene3D" id="3.90.175.10">
    <property type="entry name" value="Diphtheria Toxin, domain 1"/>
    <property type="match status" value="1"/>
</dbReference>
<dbReference type="PANTHER" id="PTHR36649">
    <property type="entry name" value="UBIQUITIN-LIKE DOMAIN-CONTAINING PROTEIN"/>
    <property type="match status" value="1"/>
</dbReference>
<dbReference type="PROSITE" id="PS50053">
    <property type="entry name" value="UBIQUITIN_2"/>
    <property type="match status" value="1"/>
</dbReference>
<keyword evidence="2" id="KW-1017">Isopeptide bond</keyword>
<dbReference type="OrthoDB" id="428577at2759"/>
<organism evidence="4 5">
    <name type="scientific">Dentiscutata erythropus</name>
    <dbReference type="NCBI Taxonomy" id="1348616"/>
    <lineage>
        <taxon>Eukaryota</taxon>
        <taxon>Fungi</taxon>
        <taxon>Fungi incertae sedis</taxon>
        <taxon>Mucoromycota</taxon>
        <taxon>Glomeromycotina</taxon>
        <taxon>Glomeromycetes</taxon>
        <taxon>Diversisporales</taxon>
        <taxon>Gigasporaceae</taxon>
        <taxon>Dentiscutata</taxon>
    </lineage>
</organism>
<dbReference type="InterPro" id="IPR029071">
    <property type="entry name" value="Ubiquitin-like_domsf"/>
</dbReference>
<dbReference type="Gene3D" id="3.10.20.90">
    <property type="entry name" value="Phosphatidylinositol 3-kinase Catalytic Subunit, Chain A, domain 1"/>
    <property type="match status" value="1"/>
</dbReference>
<evidence type="ECO:0000313" key="5">
    <source>
        <dbReference type="Proteomes" id="UP000789405"/>
    </source>
</evidence>
<dbReference type="InterPro" id="IPR019956">
    <property type="entry name" value="Ubiquitin_dom"/>
</dbReference>
<proteinExistence type="inferred from homology"/>
<dbReference type="Pfam" id="PF00240">
    <property type="entry name" value="ubiquitin"/>
    <property type="match status" value="1"/>
</dbReference>
<dbReference type="EMBL" id="CAJVPY010024441">
    <property type="protein sequence ID" value="CAG8786711.1"/>
    <property type="molecule type" value="Genomic_DNA"/>
</dbReference>
<evidence type="ECO:0000256" key="2">
    <source>
        <dbReference type="ARBA" id="ARBA00022499"/>
    </source>
</evidence>
<dbReference type="PANTHER" id="PTHR36649:SF28">
    <property type="entry name" value="UBIQUITIN-LIKE DOMAIN-CONTAINING PROTEIN"/>
    <property type="match status" value="1"/>
</dbReference>
<dbReference type="SUPFAM" id="SSF56399">
    <property type="entry name" value="ADP-ribosylation"/>
    <property type="match status" value="1"/>
</dbReference>
<keyword evidence="5" id="KW-1185">Reference proteome</keyword>
<dbReference type="AlphaFoldDB" id="A0A9N9JLT8"/>
<feature type="domain" description="Ubiquitin-like" evidence="3">
    <location>
        <begin position="92"/>
        <end position="167"/>
    </location>
</feature>
<reference evidence="4" key="1">
    <citation type="submission" date="2021-06" db="EMBL/GenBank/DDBJ databases">
        <authorList>
            <person name="Kallberg Y."/>
            <person name="Tangrot J."/>
            <person name="Rosling A."/>
        </authorList>
    </citation>
    <scope>NUCLEOTIDE SEQUENCE</scope>
    <source>
        <strain evidence="4">MA453B</strain>
    </source>
</reference>
<sequence length="335" mass="37727">MSTSHNINLVNAAFTAVMGTHKFVSEKEFLNRQVRGEINGTTYEQVDLKSFHQINLVGGNPNVAINNRQIGLHSPHQLEIIHSISNSRNFGGQMFVKTLTGKTITLECEGSDTIDAVKKKIQDKEGILPDQQRLIFAGMILEDGRTLSDYCIRKESTLHMVLRLRGGCCVISYLSVSALDPQYDYDFSNIKDMGVTFTRGYIQYKRPCGWNRIALKVTGKYGSGDDKWLGTDKDAWPVSYHGTAKHNARSIAEDGYDLSKGKRFAYGRGIYSTPDIHIAEQYAEQFVFEGKTYVVVFQNRVNPASLQRFPVGNGEYWVSEKGEDVRPYGVCIKRK</sequence>
<evidence type="ECO:0000313" key="4">
    <source>
        <dbReference type="EMBL" id="CAG8786711.1"/>
    </source>
</evidence>
<evidence type="ECO:0000256" key="1">
    <source>
        <dbReference type="ARBA" id="ARBA00008430"/>
    </source>
</evidence>
<name>A0A9N9JLT8_9GLOM</name>
<dbReference type="FunFam" id="3.10.20.90:FF:000009">
    <property type="entry name" value="Ubiquitin-60S ribosomal protein"/>
    <property type="match status" value="1"/>
</dbReference>
<protein>
    <submittedName>
        <fullName evidence="4">7761_t:CDS:1</fullName>
    </submittedName>
</protein>